<accession>A0A194WVE9</accession>
<keyword evidence="1" id="KW-0472">Membrane</keyword>
<feature type="transmembrane region" description="Helical" evidence="1">
    <location>
        <begin position="258"/>
        <end position="281"/>
    </location>
</feature>
<evidence type="ECO:0000313" key="2">
    <source>
        <dbReference type="EMBL" id="KUJ11644.1"/>
    </source>
</evidence>
<dbReference type="EMBL" id="KQ947426">
    <property type="protein sequence ID" value="KUJ11644.1"/>
    <property type="molecule type" value="Genomic_DNA"/>
</dbReference>
<dbReference type="GeneID" id="28830163"/>
<keyword evidence="3" id="KW-1185">Reference proteome</keyword>
<reference evidence="2 3" key="1">
    <citation type="submission" date="2015-10" db="EMBL/GenBank/DDBJ databases">
        <title>Full genome of DAOMC 229536 Phialocephala scopiformis, a fungal endophyte of spruce producing the potent anti-insectan compound rugulosin.</title>
        <authorList>
            <consortium name="DOE Joint Genome Institute"/>
            <person name="Walker A.K."/>
            <person name="Frasz S.L."/>
            <person name="Seifert K.A."/>
            <person name="Miller J.D."/>
            <person name="Mondo S.J."/>
            <person name="Labutti K."/>
            <person name="Lipzen A."/>
            <person name="Dockter R."/>
            <person name="Kennedy M."/>
            <person name="Grigoriev I.V."/>
            <person name="Spatafora J.W."/>
        </authorList>
    </citation>
    <scope>NUCLEOTIDE SEQUENCE [LARGE SCALE GENOMIC DNA]</scope>
    <source>
        <strain evidence="2 3">CBS 120377</strain>
    </source>
</reference>
<feature type="transmembrane region" description="Helical" evidence="1">
    <location>
        <begin position="424"/>
        <end position="441"/>
    </location>
</feature>
<dbReference type="InParanoid" id="A0A194WVE9"/>
<name>A0A194WVE9_MOLSC</name>
<dbReference type="AlphaFoldDB" id="A0A194WVE9"/>
<protein>
    <submittedName>
        <fullName evidence="2">Uncharacterized protein</fullName>
    </submittedName>
</protein>
<dbReference type="PANTHER" id="PTHR35043:SF7">
    <property type="entry name" value="TRANSCRIPTION FACTOR DOMAIN-CONTAINING PROTEIN"/>
    <property type="match status" value="1"/>
</dbReference>
<organism evidence="2 3">
    <name type="scientific">Mollisia scopiformis</name>
    <name type="common">Conifer needle endophyte fungus</name>
    <name type="synonym">Phialocephala scopiformis</name>
    <dbReference type="NCBI Taxonomy" id="149040"/>
    <lineage>
        <taxon>Eukaryota</taxon>
        <taxon>Fungi</taxon>
        <taxon>Dikarya</taxon>
        <taxon>Ascomycota</taxon>
        <taxon>Pezizomycotina</taxon>
        <taxon>Leotiomycetes</taxon>
        <taxon>Helotiales</taxon>
        <taxon>Mollisiaceae</taxon>
        <taxon>Mollisia</taxon>
    </lineage>
</organism>
<feature type="transmembrane region" description="Helical" evidence="1">
    <location>
        <begin position="461"/>
        <end position="481"/>
    </location>
</feature>
<dbReference type="PANTHER" id="PTHR35043">
    <property type="entry name" value="TRANSCRIPTION FACTOR DOMAIN-CONTAINING PROTEIN"/>
    <property type="match status" value="1"/>
</dbReference>
<feature type="transmembrane region" description="Helical" evidence="1">
    <location>
        <begin position="100"/>
        <end position="118"/>
    </location>
</feature>
<dbReference type="OrthoDB" id="9451547at2759"/>
<proteinExistence type="predicted"/>
<feature type="transmembrane region" description="Helical" evidence="1">
    <location>
        <begin position="393"/>
        <end position="412"/>
    </location>
</feature>
<sequence>MASGYRSRSRSKLIGSLSLYVAVEQFSDLKCLISNERRKTTWTRVAPCCGADAPPPPGFSRLVKSAQHSMIKSIDYNVAIASNQTLVHGFVQEPNGRGTLSILLSCLAVLLLNTWTVLHLNIPPHSSTWRNYLHKVKWWIIALICPDGLAVSSCEQWRNARRSVKALKKTYPWWTITHGFYAEMGGYRIVSADGQRQMYIFRVKELIWLTEHGVLVIPEITLEELHDKSNADWLVKGIALAQSTWFMLQICARVNQHLTIATLELATVAFIGCTGLMYFFWWHKPMDLETFTPILDPGLTSAQLCELARGICLLHEVSEWYRPPPKEAHDHGWDWFWFEKPMNIMHLEVISRGNQVPADLRAIVKDNFTAHARVTSWFMPAVNESHSSEWGPWDHLCVFSIGTMFNGIHCAAWKFTFASRTESVLWKTSVCIMLAVIYLWVPISAMTWWLPNRSRLKSLPYWFATFCYFLARIYLLFEVFFGMRALEPTIFLSVNWSQYIPHAQ</sequence>
<keyword evidence="1" id="KW-1133">Transmembrane helix</keyword>
<evidence type="ECO:0000256" key="1">
    <source>
        <dbReference type="SAM" id="Phobius"/>
    </source>
</evidence>
<dbReference type="Proteomes" id="UP000070700">
    <property type="component" value="Unassembled WGS sequence"/>
</dbReference>
<gene>
    <name evidence="2" type="ORF">LY89DRAFT_739069</name>
</gene>
<dbReference type="RefSeq" id="XP_018065999.1">
    <property type="nucleotide sequence ID" value="XM_018220437.1"/>
</dbReference>
<evidence type="ECO:0000313" key="3">
    <source>
        <dbReference type="Proteomes" id="UP000070700"/>
    </source>
</evidence>
<dbReference type="KEGG" id="psco:LY89DRAFT_739069"/>
<keyword evidence="1" id="KW-0812">Transmembrane</keyword>